<name>A0A0G0U5L2_9BACT</name>
<dbReference type="AlphaFoldDB" id="A0A0G0U5L2"/>
<keyword evidence="1" id="KW-1133">Transmembrane helix</keyword>
<dbReference type="EMBL" id="LCAB01000012">
    <property type="protein sequence ID" value="KKR82471.1"/>
    <property type="molecule type" value="Genomic_DNA"/>
</dbReference>
<evidence type="ECO:0000313" key="3">
    <source>
        <dbReference type="Proteomes" id="UP000034601"/>
    </source>
</evidence>
<keyword evidence="1" id="KW-0472">Membrane</keyword>
<comment type="caution">
    <text evidence="2">The sequence shown here is derived from an EMBL/GenBank/DDBJ whole genome shotgun (WGS) entry which is preliminary data.</text>
</comment>
<dbReference type="Proteomes" id="UP000034601">
    <property type="component" value="Unassembled WGS sequence"/>
</dbReference>
<sequence>MQFNKKTGQSEPDGKPAVCAAVNHEAAIFLILSCLKVLCVLSEVSFYNQDHRRK</sequence>
<evidence type="ECO:0000256" key="1">
    <source>
        <dbReference type="SAM" id="Phobius"/>
    </source>
</evidence>
<proteinExistence type="predicted"/>
<evidence type="ECO:0000313" key="2">
    <source>
        <dbReference type="EMBL" id="KKR82471.1"/>
    </source>
</evidence>
<gene>
    <name evidence="2" type="ORF">UU29_C0012G0009</name>
</gene>
<keyword evidence="1" id="KW-0812">Transmembrane</keyword>
<reference evidence="2 3" key="1">
    <citation type="journal article" date="2015" name="Nature">
        <title>rRNA introns, odd ribosomes, and small enigmatic genomes across a large radiation of phyla.</title>
        <authorList>
            <person name="Brown C.T."/>
            <person name="Hug L.A."/>
            <person name="Thomas B.C."/>
            <person name="Sharon I."/>
            <person name="Castelle C.J."/>
            <person name="Singh A."/>
            <person name="Wilkins M.J."/>
            <person name="Williams K.H."/>
            <person name="Banfield J.F."/>
        </authorList>
    </citation>
    <scope>NUCLEOTIDE SEQUENCE [LARGE SCALE GENOMIC DNA]</scope>
</reference>
<protein>
    <submittedName>
        <fullName evidence="2">Uncharacterized protein</fullName>
    </submittedName>
</protein>
<accession>A0A0G0U5L2</accession>
<organism evidence="2 3">
    <name type="scientific">Candidatus Daviesbacteria bacterium GW2011_GWA2_40_9</name>
    <dbReference type="NCBI Taxonomy" id="1618424"/>
    <lineage>
        <taxon>Bacteria</taxon>
        <taxon>Candidatus Daviesiibacteriota</taxon>
    </lineage>
</organism>
<feature type="transmembrane region" description="Helical" evidence="1">
    <location>
        <begin position="26"/>
        <end position="47"/>
    </location>
</feature>